<feature type="region of interest" description="Disordered" evidence="1">
    <location>
        <begin position="90"/>
        <end position="141"/>
    </location>
</feature>
<accession>A0A2T2P3B3</accession>
<proteinExistence type="predicted"/>
<protein>
    <submittedName>
        <fullName evidence="2">Uncharacterized protein</fullName>
    </submittedName>
</protein>
<dbReference type="EMBL" id="KZ678130">
    <property type="protein sequence ID" value="PSN72152.1"/>
    <property type="molecule type" value="Genomic_DNA"/>
</dbReference>
<name>A0A2T2P3B3_CORCC</name>
<dbReference type="AlphaFoldDB" id="A0A2T2P3B3"/>
<dbReference type="Proteomes" id="UP000240883">
    <property type="component" value="Unassembled WGS sequence"/>
</dbReference>
<keyword evidence="3" id="KW-1185">Reference proteome</keyword>
<evidence type="ECO:0000313" key="2">
    <source>
        <dbReference type="EMBL" id="PSN72152.1"/>
    </source>
</evidence>
<evidence type="ECO:0000313" key="3">
    <source>
        <dbReference type="Proteomes" id="UP000240883"/>
    </source>
</evidence>
<sequence>MQVGGHRHLRWWRGTWWVAGAGAGAMHSLIARRPRPYGHARVCVVDEAQRQSTRREKGITSRASMYIATHTQTRVDGQWWNGWAQGTSLYQTKKKPPIREPAPKGTKKKQEPCTRTHARTLCAKQAPSPPKIQPPHSLRKAANQRVAFHARLPIHLP</sequence>
<gene>
    <name evidence="2" type="ORF">BS50DRAFT_244166</name>
</gene>
<reference evidence="2 3" key="1">
    <citation type="journal article" date="2018" name="Front. Microbiol.">
        <title>Genome-Wide Analysis of Corynespora cassiicola Leaf Fall Disease Putative Effectors.</title>
        <authorList>
            <person name="Lopez D."/>
            <person name="Ribeiro S."/>
            <person name="Label P."/>
            <person name="Fumanal B."/>
            <person name="Venisse J.S."/>
            <person name="Kohler A."/>
            <person name="de Oliveira R.R."/>
            <person name="Labutti K."/>
            <person name="Lipzen A."/>
            <person name="Lail K."/>
            <person name="Bauer D."/>
            <person name="Ohm R.A."/>
            <person name="Barry K.W."/>
            <person name="Spatafora J."/>
            <person name="Grigoriev I.V."/>
            <person name="Martin F.M."/>
            <person name="Pujade-Renaud V."/>
        </authorList>
    </citation>
    <scope>NUCLEOTIDE SEQUENCE [LARGE SCALE GENOMIC DNA]</scope>
    <source>
        <strain evidence="2 3">Philippines</strain>
    </source>
</reference>
<organism evidence="2 3">
    <name type="scientific">Corynespora cassiicola Philippines</name>
    <dbReference type="NCBI Taxonomy" id="1448308"/>
    <lineage>
        <taxon>Eukaryota</taxon>
        <taxon>Fungi</taxon>
        <taxon>Dikarya</taxon>
        <taxon>Ascomycota</taxon>
        <taxon>Pezizomycotina</taxon>
        <taxon>Dothideomycetes</taxon>
        <taxon>Pleosporomycetidae</taxon>
        <taxon>Pleosporales</taxon>
        <taxon>Corynesporascaceae</taxon>
        <taxon>Corynespora</taxon>
    </lineage>
</organism>
<evidence type="ECO:0000256" key="1">
    <source>
        <dbReference type="SAM" id="MobiDB-lite"/>
    </source>
</evidence>
<feature type="compositionally biased region" description="Basic and acidic residues" evidence="1">
    <location>
        <begin position="97"/>
        <end position="114"/>
    </location>
</feature>